<evidence type="ECO:0000313" key="1">
    <source>
        <dbReference type="EMBL" id="CAG8482509.1"/>
    </source>
</evidence>
<dbReference type="Proteomes" id="UP000789366">
    <property type="component" value="Unassembled WGS sequence"/>
</dbReference>
<comment type="caution">
    <text evidence="1">The sequence shown here is derived from an EMBL/GenBank/DDBJ whole genome shotgun (WGS) entry which is preliminary data.</text>
</comment>
<gene>
    <name evidence="1" type="ORF">SPELUC_LOCUS2187</name>
</gene>
<evidence type="ECO:0000313" key="2">
    <source>
        <dbReference type="Proteomes" id="UP000789366"/>
    </source>
</evidence>
<accession>A0ACA9KMS0</accession>
<dbReference type="EMBL" id="CAJVPW010001378">
    <property type="protein sequence ID" value="CAG8482509.1"/>
    <property type="molecule type" value="Genomic_DNA"/>
</dbReference>
<proteinExistence type="predicted"/>
<protein>
    <submittedName>
        <fullName evidence="1">4850_t:CDS:1</fullName>
    </submittedName>
</protein>
<feature type="non-terminal residue" evidence="1">
    <location>
        <position position="1"/>
    </location>
</feature>
<reference evidence="1" key="1">
    <citation type="submission" date="2021-06" db="EMBL/GenBank/DDBJ databases">
        <authorList>
            <person name="Kallberg Y."/>
            <person name="Tangrot J."/>
            <person name="Rosling A."/>
        </authorList>
    </citation>
    <scope>NUCLEOTIDE SEQUENCE</scope>
    <source>
        <strain evidence="1">28 12/20/2015</strain>
    </source>
</reference>
<keyword evidence="2" id="KW-1185">Reference proteome</keyword>
<organism evidence="1 2">
    <name type="scientific">Cetraspora pellucida</name>
    <dbReference type="NCBI Taxonomy" id="1433469"/>
    <lineage>
        <taxon>Eukaryota</taxon>
        <taxon>Fungi</taxon>
        <taxon>Fungi incertae sedis</taxon>
        <taxon>Mucoromycota</taxon>
        <taxon>Glomeromycotina</taxon>
        <taxon>Glomeromycetes</taxon>
        <taxon>Diversisporales</taxon>
        <taxon>Gigasporaceae</taxon>
        <taxon>Cetraspora</taxon>
    </lineage>
</organism>
<sequence length="46" mass="5124">CPISQQVWNLGYKMLNTIPNIMIPTSLNDIISLTHLPTASTKRAVE</sequence>
<name>A0ACA9KMS0_9GLOM</name>